<keyword evidence="9" id="KW-1185">Reference proteome</keyword>
<evidence type="ECO:0000256" key="2">
    <source>
        <dbReference type="ARBA" id="ARBA00022723"/>
    </source>
</evidence>
<evidence type="ECO:0000313" key="8">
    <source>
        <dbReference type="EMBL" id="MFC6095456.1"/>
    </source>
</evidence>
<protein>
    <submittedName>
        <fullName evidence="8">S1/P1 nuclease</fullName>
    </submittedName>
</protein>
<reference evidence="9" key="1">
    <citation type="journal article" date="2019" name="Int. J. Syst. Evol. Microbiol.">
        <title>The Global Catalogue of Microorganisms (GCM) 10K type strain sequencing project: providing services to taxonomists for standard genome sequencing and annotation.</title>
        <authorList>
            <consortium name="The Broad Institute Genomics Platform"/>
            <consortium name="The Broad Institute Genome Sequencing Center for Infectious Disease"/>
            <person name="Wu L."/>
            <person name="Ma J."/>
        </authorList>
    </citation>
    <scope>NUCLEOTIDE SEQUENCE [LARGE SCALE GENOMIC DNA]</scope>
    <source>
        <strain evidence="9">CCUG 49679</strain>
    </source>
</reference>
<dbReference type="EMBL" id="JBHSQB010000003">
    <property type="protein sequence ID" value="MFC6095456.1"/>
    <property type="molecule type" value="Genomic_DNA"/>
</dbReference>
<dbReference type="Gene3D" id="1.10.575.10">
    <property type="entry name" value="P1 Nuclease"/>
    <property type="match status" value="1"/>
</dbReference>
<name>A0ABW1PKG4_9FLAO</name>
<organism evidence="8 9">
    <name type="scientific">Flavobacterium qiangtangense</name>
    <dbReference type="NCBI Taxonomy" id="1442595"/>
    <lineage>
        <taxon>Bacteria</taxon>
        <taxon>Pseudomonadati</taxon>
        <taxon>Bacteroidota</taxon>
        <taxon>Flavobacteriia</taxon>
        <taxon>Flavobacteriales</taxon>
        <taxon>Flavobacteriaceae</taxon>
        <taxon>Flavobacterium</taxon>
    </lineage>
</organism>
<feature type="signal peptide" evidence="7">
    <location>
        <begin position="1"/>
        <end position="19"/>
    </location>
</feature>
<evidence type="ECO:0000256" key="1">
    <source>
        <dbReference type="ARBA" id="ARBA00022722"/>
    </source>
</evidence>
<sequence>MKKILTGLLLLIVTSSSFAWGRKGHTMVAQIAYSYLDEATKNNINTYLDGMTLEEAANWMDDIKSDKKTAFMKPFHYANFPKGTKAADHDGGNIVSILNTAILDLSGKDKLTRDEIKTNLLFLFHLVGDLHQPLHVGYGNDKGGNTVQLNYKTRGTNLHSFWDTVIIHDQNISLSDCINAVKYSPEELQGIKKLNVVGWAQESRELLDTVYDYGNPKVSETYVTNSSKIVGKQLQKAGIRLASVLNMFFKT</sequence>
<evidence type="ECO:0000256" key="5">
    <source>
        <dbReference type="ARBA" id="ARBA00023157"/>
    </source>
</evidence>
<dbReference type="RefSeq" id="WP_379790080.1">
    <property type="nucleotide sequence ID" value="NZ_JBHSQB010000003.1"/>
</dbReference>
<dbReference type="Proteomes" id="UP001596287">
    <property type="component" value="Unassembled WGS sequence"/>
</dbReference>
<gene>
    <name evidence="8" type="ORF">ACFPVY_02270</name>
</gene>
<feature type="chain" id="PRO_5047343495" evidence="7">
    <location>
        <begin position="20"/>
        <end position="251"/>
    </location>
</feature>
<dbReference type="Pfam" id="PF02265">
    <property type="entry name" value="S1-P1_nuclease"/>
    <property type="match status" value="1"/>
</dbReference>
<evidence type="ECO:0000256" key="7">
    <source>
        <dbReference type="SAM" id="SignalP"/>
    </source>
</evidence>
<comment type="caution">
    <text evidence="8">The sequence shown here is derived from an EMBL/GenBank/DDBJ whole genome shotgun (WGS) entry which is preliminary data.</text>
</comment>
<keyword evidence="5" id="KW-1015">Disulfide bond</keyword>
<keyword evidence="2" id="KW-0479">Metal-binding</keyword>
<keyword evidence="1" id="KW-0540">Nuclease</keyword>
<evidence type="ECO:0000256" key="4">
    <source>
        <dbReference type="ARBA" id="ARBA00022801"/>
    </source>
</evidence>
<dbReference type="PANTHER" id="PTHR33146:SF26">
    <property type="entry name" value="ENDONUCLEASE 4"/>
    <property type="match status" value="1"/>
</dbReference>
<dbReference type="InterPro" id="IPR008947">
    <property type="entry name" value="PLipase_C/P1_nuclease_dom_sf"/>
</dbReference>
<keyword evidence="4" id="KW-0378">Hydrolase</keyword>
<dbReference type="InterPro" id="IPR003154">
    <property type="entry name" value="S1/P1nuclease"/>
</dbReference>
<keyword evidence="7" id="KW-0732">Signal</keyword>
<keyword evidence="3" id="KW-0255">Endonuclease</keyword>
<dbReference type="PANTHER" id="PTHR33146">
    <property type="entry name" value="ENDONUCLEASE 4"/>
    <property type="match status" value="1"/>
</dbReference>
<evidence type="ECO:0000256" key="6">
    <source>
        <dbReference type="ARBA" id="ARBA00023180"/>
    </source>
</evidence>
<proteinExistence type="predicted"/>
<evidence type="ECO:0000256" key="3">
    <source>
        <dbReference type="ARBA" id="ARBA00022759"/>
    </source>
</evidence>
<dbReference type="CDD" id="cd11010">
    <property type="entry name" value="S1-P1_nuclease"/>
    <property type="match status" value="1"/>
</dbReference>
<accession>A0ABW1PKG4</accession>
<keyword evidence="6" id="KW-0325">Glycoprotein</keyword>
<dbReference type="SUPFAM" id="SSF48537">
    <property type="entry name" value="Phospholipase C/P1 nuclease"/>
    <property type="match status" value="1"/>
</dbReference>
<evidence type="ECO:0000313" key="9">
    <source>
        <dbReference type="Proteomes" id="UP001596287"/>
    </source>
</evidence>